<dbReference type="RefSeq" id="XP_011007731.1">
    <property type="nucleotide sequence ID" value="XM_011009429.1"/>
</dbReference>
<dbReference type="InterPro" id="IPR026316">
    <property type="entry name" value="NSL2"/>
</dbReference>
<dbReference type="AlphaFoldDB" id="A0AAJ6TBK9"/>
<feature type="domain" description="KANL2-like probable zinc-finger" evidence="3">
    <location>
        <begin position="2"/>
        <end position="65"/>
    </location>
</feature>
<sequence>MCLAAGCKAKAMALTRFCNAHLLLDSRQKLYKGCTFDIKSAQGRPVLCQKPVLLSTVPSLCSMHFQKAERQSLSAKSKPKEELHLRKMYLKITLRSIKFSMALDFYPESRCVCFKVIDERKSGDITNWEELGSLDICLGTEFLVHTKGSFASLCVNQRLVDGQ</sequence>
<protein>
    <submittedName>
        <fullName evidence="5">INO80 complex subunit D-like</fullName>
    </submittedName>
</protein>
<evidence type="ECO:0000313" key="4">
    <source>
        <dbReference type="Proteomes" id="UP000694918"/>
    </source>
</evidence>
<evidence type="ECO:0000256" key="2">
    <source>
        <dbReference type="ARBA" id="ARBA00023242"/>
    </source>
</evidence>
<proteinExistence type="predicted"/>
<evidence type="ECO:0000313" key="5">
    <source>
        <dbReference type="RefSeq" id="XP_011007731.1"/>
    </source>
</evidence>
<reference evidence="5" key="1">
    <citation type="submission" date="2025-08" db="UniProtKB">
        <authorList>
            <consortium name="RefSeq"/>
        </authorList>
    </citation>
    <scope>IDENTIFICATION</scope>
</reference>
<dbReference type="PANTHER" id="PTHR13453">
    <property type="entry name" value="KAT8 REGULATORY NSL COMPLEX SUBUNIT 2"/>
    <property type="match status" value="1"/>
</dbReference>
<dbReference type="InterPro" id="IPR025927">
    <property type="entry name" value="Znf_KANL2-like"/>
</dbReference>
<dbReference type="GeneID" id="105113281"/>
<dbReference type="Pfam" id="PF13891">
    <property type="entry name" value="zf-C3HC3H_KANSL2"/>
    <property type="match status" value="1"/>
</dbReference>
<dbReference type="KEGG" id="peu:105113281"/>
<evidence type="ECO:0000259" key="3">
    <source>
        <dbReference type="Pfam" id="PF13891"/>
    </source>
</evidence>
<dbReference type="Proteomes" id="UP000694918">
    <property type="component" value="Unplaced"/>
</dbReference>
<organism evidence="4 5">
    <name type="scientific">Populus euphratica</name>
    <name type="common">Euphrates poplar</name>
    <dbReference type="NCBI Taxonomy" id="75702"/>
    <lineage>
        <taxon>Eukaryota</taxon>
        <taxon>Viridiplantae</taxon>
        <taxon>Streptophyta</taxon>
        <taxon>Embryophyta</taxon>
        <taxon>Tracheophyta</taxon>
        <taxon>Spermatophyta</taxon>
        <taxon>Magnoliopsida</taxon>
        <taxon>eudicotyledons</taxon>
        <taxon>Gunneridae</taxon>
        <taxon>Pentapetalae</taxon>
        <taxon>rosids</taxon>
        <taxon>fabids</taxon>
        <taxon>Malpighiales</taxon>
        <taxon>Salicaceae</taxon>
        <taxon>Saliceae</taxon>
        <taxon>Populus</taxon>
    </lineage>
</organism>
<name>A0AAJ6TBK9_POPEU</name>
<comment type="subcellular location">
    <subcellularLocation>
        <location evidence="1">Nucleus</location>
    </subcellularLocation>
</comment>
<accession>A0AAJ6TBK9</accession>
<gene>
    <name evidence="5" type="primary">LOC105113281</name>
</gene>
<keyword evidence="2" id="KW-0539">Nucleus</keyword>
<dbReference type="PANTHER" id="PTHR13453:SF7">
    <property type="entry name" value="KAT8 REGULATORY NSL COMPLEX SUBUNIT 2"/>
    <property type="match status" value="1"/>
</dbReference>
<evidence type="ECO:0000256" key="1">
    <source>
        <dbReference type="ARBA" id="ARBA00004123"/>
    </source>
</evidence>
<keyword evidence="4" id="KW-1185">Reference proteome</keyword>
<dbReference type="GO" id="GO:0005634">
    <property type="term" value="C:nucleus"/>
    <property type="evidence" value="ECO:0007669"/>
    <property type="project" value="UniProtKB-SubCell"/>
</dbReference>
<dbReference type="GO" id="GO:0044545">
    <property type="term" value="C:NSL complex"/>
    <property type="evidence" value="ECO:0007669"/>
    <property type="project" value="TreeGrafter"/>
</dbReference>